<dbReference type="AlphaFoldDB" id="A0A5D6V2A8"/>
<dbReference type="Gene3D" id="3.30.1870.10">
    <property type="entry name" value="EreA-like, domain 2"/>
    <property type="match status" value="1"/>
</dbReference>
<proteinExistence type="predicted"/>
<gene>
    <name evidence="2" type="ORF">FY528_11360</name>
</gene>
<dbReference type="PANTHER" id="PTHR31299:SF0">
    <property type="entry name" value="ESTERASE, PUTATIVE (AFU_ORTHOLOGUE AFUA_1G05850)-RELATED"/>
    <property type="match status" value="1"/>
</dbReference>
<evidence type="ECO:0000256" key="1">
    <source>
        <dbReference type="SAM" id="SignalP"/>
    </source>
</evidence>
<dbReference type="Pfam" id="PF05139">
    <property type="entry name" value="Erythro_esteras"/>
    <property type="match status" value="1"/>
</dbReference>
<feature type="chain" id="PRO_5023063093" evidence="1">
    <location>
        <begin position="37"/>
        <end position="455"/>
    </location>
</feature>
<dbReference type="InterPro" id="IPR007815">
    <property type="entry name" value="Emycin_Estase"/>
</dbReference>
<accession>A0A5D6V2A8</accession>
<keyword evidence="1" id="KW-0732">Signal</keyword>
<comment type="caution">
    <text evidence="2">The sequence shown here is derived from an EMBL/GenBank/DDBJ whole genome shotgun (WGS) entry which is preliminary data.</text>
</comment>
<name>A0A5D6V2A8_9BACT</name>
<dbReference type="InterPro" id="IPR052036">
    <property type="entry name" value="Hydrolase/PRTase-associated"/>
</dbReference>
<protein>
    <submittedName>
        <fullName evidence="2">Erythromycin esterase family protein</fullName>
    </submittedName>
</protein>
<dbReference type="SUPFAM" id="SSF159501">
    <property type="entry name" value="EreA/ChaN-like"/>
    <property type="match status" value="1"/>
</dbReference>
<dbReference type="Gene3D" id="1.20.1440.30">
    <property type="entry name" value="Biosynthetic Protein domain"/>
    <property type="match status" value="1"/>
</dbReference>
<dbReference type="Gene3D" id="3.40.1660.10">
    <property type="entry name" value="EreA-like (biosynthetic domain)"/>
    <property type="match status" value="1"/>
</dbReference>
<dbReference type="Proteomes" id="UP000322791">
    <property type="component" value="Unassembled WGS sequence"/>
</dbReference>
<reference evidence="2 3" key="1">
    <citation type="submission" date="2019-08" db="EMBL/GenBank/DDBJ databases">
        <authorList>
            <person name="Seo M.-J."/>
        </authorList>
    </citation>
    <scope>NUCLEOTIDE SEQUENCE [LARGE SCALE GENOMIC DNA]</scope>
    <source>
        <strain evidence="2 3">KIGAM108</strain>
    </source>
</reference>
<dbReference type="PANTHER" id="PTHR31299">
    <property type="entry name" value="ESTERASE, PUTATIVE (AFU_ORTHOLOGUE AFUA_1G05850)-RELATED"/>
    <property type="match status" value="1"/>
</dbReference>
<organism evidence="2 3">
    <name type="scientific">Hymenobacter lutimineralis</name>
    <dbReference type="NCBI Taxonomy" id="2606448"/>
    <lineage>
        <taxon>Bacteria</taxon>
        <taxon>Pseudomonadati</taxon>
        <taxon>Bacteroidota</taxon>
        <taxon>Cytophagia</taxon>
        <taxon>Cytophagales</taxon>
        <taxon>Hymenobacteraceae</taxon>
        <taxon>Hymenobacter</taxon>
    </lineage>
</organism>
<keyword evidence="3" id="KW-1185">Reference proteome</keyword>
<dbReference type="CDD" id="cd14728">
    <property type="entry name" value="Ere-like"/>
    <property type="match status" value="1"/>
</dbReference>
<sequence length="455" mass="50495">MAGAYPSTPFLLPRMKTLFRSLLAATLLAAPVAVSAQTPAAATAADTARIELNPALINAVNTQSFEQFRETVRPLIAQMADKKVVALGEGTHGTAEFYQVRFWLTRILMEEHGFRQVALENTYGSARLVDEALHQHGAPALKPRMQKHLLSIWQNQETAAMLNWMKEYNHRHNRRHHVSLTGIDAMFGTDDALLVQAGLSKRNPTLRPHIEQLVKSAAFQDAMWLHINDAGFKFDRKGWLSNGLAGYAAADELLKALPTARLPRIQREALELTLQNSRMVFDYPYQVQFHKRDSSRDSLFAAMAQLLVRKPGSKLIIWSHNAHLSRQSMDPTDNNGGGTGAFLERMFPGQYFVLGTSTAFGTFAATQQAFISPLSPMAAYPLPTPKAGSWEASLAQVSSPAFFFNTHQLGSQDVQRPQRLVGQTPTSTDQYGNYRLSKAYDALLFLRTTTAATPL</sequence>
<evidence type="ECO:0000313" key="3">
    <source>
        <dbReference type="Proteomes" id="UP000322791"/>
    </source>
</evidence>
<dbReference type="EMBL" id="VTHL01000010">
    <property type="protein sequence ID" value="TYZ09335.1"/>
    <property type="molecule type" value="Genomic_DNA"/>
</dbReference>
<evidence type="ECO:0000313" key="2">
    <source>
        <dbReference type="EMBL" id="TYZ09335.1"/>
    </source>
</evidence>
<dbReference type="GO" id="GO:0046677">
    <property type="term" value="P:response to antibiotic"/>
    <property type="evidence" value="ECO:0007669"/>
    <property type="project" value="InterPro"/>
</dbReference>
<feature type="signal peptide" evidence="1">
    <location>
        <begin position="1"/>
        <end position="36"/>
    </location>
</feature>